<dbReference type="SMART" id="SM00487">
    <property type="entry name" value="DEXDc"/>
    <property type="match status" value="1"/>
</dbReference>
<reference evidence="5" key="1">
    <citation type="submission" date="2021-02" db="EMBL/GenBank/DDBJ databases">
        <authorList>
            <person name="Dougan E. K."/>
            <person name="Rhodes N."/>
            <person name="Thang M."/>
            <person name="Chan C."/>
        </authorList>
    </citation>
    <scope>NUCLEOTIDE SEQUENCE</scope>
</reference>
<evidence type="ECO:0000313" key="5">
    <source>
        <dbReference type="EMBL" id="CAE7378944.1"/>
    </source>
</evidence>
<organism evidence="5 6">
    <name type="scientific">Symbiodinium natans</name>
    <dbReference type="NCBI Taxonomy" id="878477"/>
    <lineage>
        <taxon>Eukaryota</taxon>
        <taxon>Sar</taxon>
        <taxon>Alveolata</taxon>
        <taxon>Dinophyceae</taxon>
        <taxon>Suessiales</taxon>
        <taxon>Symbiodiniaceae</taxon>
        <taxon>Symbiodinium</taxon>
    </lineage>
</organism>
<evidence type="ECO:0000256" key="1">
    <source>
        <dbReference type="ARBA" id="ARBA00022837"/>
    </source>
</evidence>
<dbReference type="InterPro" id="IPR011992">
    <property type="entry name" value="EF-hand-dom_pair"/>
</dbReference>
<evidence type="ECO:0000256" key="2">
    <source>
        <dbReference type="SAM" id="MobiDB-lite"/>
    </source>
</evidence>
<evidence type="ECO:0000313" key="6">
    <source>
        <dbReference type="Proteomes" id="UP000604046"/>
    </source>
</evidence>
<dbReference type="GO" id="GO:0005524">
    <property type="term" value="F:ATP binding"/>
    <property type="evidence" value="ECO:0007669"/>
    <property type="project" value="InterPro"/>
</dbReference>
<dbReference type="SUPFAM" id="SSF47473">
    <property type="entry name" value="EF-hand"/>
    <property type="match status" value="1"/>
</dbReference>
<dbReference type="Pfam" id="PF00270">
    <property type="entry name" value="DEAD"/>
    <property type="match status" value="1"/>
</dbReference>
<dbReference type="EMBL" id="CAJNDS010002218">
    <property type="protein sequence ID" value="CAE7378944.1"/>
    <property type="molecule type" value="Genomic_DNA"/>
</dbReference>
<feature type="region of interest" description="Disordered" evidence="2">
    <location>
        <begin position="841"/>
        <end position="863"/>
    </location>
</feature>
<protein>
    <submittedName>
        <fullName evidence="5">CML34 protein</fullName>
    </submittedName>
</protein>
<evidence type="ECO:0000259" key="4">
    <source>
        <dbReference type="PROSITE" id="PS51192"/>
    </source>
</evidence>
<gene>
    <name evidence="5" type="primary">CML34</name>
    <name evidence="5" type="ORF">SNAT2548_LOCUS20692</name>
</gene>
<keyword evidence="6" id="KW-1185">Reference proteome</keyword>
<proteinExistence type="predicted"/>
<dbReference type="Gene3D" id="1.10.238.10">
    <property type="entry name" value="EF-hand"/>
    <property type="match status" value="1"/>
</dbReference>
<dbReference type="GO" id="GO:0003676">
    <property type="term" value="F:nucleic acid binding"/>
    <property type="evidence" value="ECO:0007669"/>
    <property type="project" value="InterPro"/>
</dbReference>
<dbReference type="Proteomes" id="UP000604046">
    <property type="component" value="Unassembled WGS sequence"/>
</dbReference>
<accession>A0A812QCE9</accession>
<dbReference type="CDD" id="cd00051">
    <property type="entry name" value="EFh"/>
    <property type="match status" value="1"/>
</dbReference>
<feature type="region of interest" description="Disordered" evidence="2">
    <location>
        <begin position="1"/>
        <end position="24"/>
    </location>
</feature>
<dbReference type="AlphaFoldDB" id="A0A812QCE9"/>
<dbReference type="InterPro" id="IPR014001">
    <property type="entry name" value="Helicase_ATP-bd"/>
</dbReference>
<feature type="compositionally biased region" description="Basic and acidic residues" evidence="2">
    <location>
        <begin position="1"/>
        <end position="11"/>
    </location>
</feature>
<dbReference type="InterPro" id="IPR018247">
    <property type="entry name" value="EF_Hand_1_Ca_BS"/>
</dbReference>
<feature type="domain" description="EF-hand" evidence="3">
    <location>
        <begin position="982"/>
        <end position="1017"/>
    </location>
</feature>
<dbReference type="PROSITE" id="PS50222">
    <property type="entry name" value="EF_HAND_2"/>
    <property type="match status" value="2"/>
</dbReference>
<feature type="domain" description="EF-hand" evidence="3">
    <location>
        <begin position="946"/>
        <end position="981"/>
    </location>
</feature>
<dbReference type="InterPro" id="IPR011545">
    <property type="entry name" value="DEAD/DEAH_box_helicase_dom"/>
</dbReference>
<dbReference type="InterPro" id="IPR002048">
    <property type="entry name" value="EF_hand_dom"/>
</dbReference>
<keyword evidence="1" id="KW-0106">Calcium</keyword>
<dbReference type="Gene3D" id="3.40.50.300">
    <property type="entry name" value="P-loop containing nucleotide triphosphate hydrolases"/>
    <property type="match status" value="1"/>
</dbReference>
<dbReference type="Pfam" id="PF13499">
    <property type="entry name" value="EF-hand_7"/>
    <property type="match status" value="1"/>
</dbReference>
<dbReference type="InterPro" id="IPR027417">
    <property type="entry name" value="P-loop_NTPase"/>
</dbReference>
<dbReference type="OrthoDB" id="419659at2759"/>
<dbReference type="SMART" id="SM00054">
    <property type="entry name" value="EFh"/>
    <property type="match status" value="2"/>
</dbReference>
<name>A0A812QCE9_9DINO</name>
<feature type="compositionally biased region" description="Low complexity" evidence="2">
    <location>
        <begin position="841"/>
        <end position="852"/>
    </location>
</feature>
<dbReference type="PROSITE" id="PS00018">
    <property type="entry name" value="EF_HAND_1"/>
    <property type="match status" value="2"/>
</dbReference>
<feature type="compositionally biased region" description="Polar residues" evidence="2">
    <location>
        <begin position="14"/>
        <end position="24"/>
    </location>
</feature>
<dbReference type="SUPFAM" id="SSF52540">
    <property type="entry name" value="P-loop containing nucleoside triphosphate hydrolases"/>
    <property type="match status" value="1"/>
</dbReference>
<evidence type="ECO:0000259" key="3">
    <source>
        <dbReference type="PROSITE" id="PS50222"/>
    </source>
</evidence>
<dbReference type="GO" id="GO:0005509">
    <property type="term" value="F:calcium ion binding"/>
    <property type="evidence" value="ECO:0007669"/>
    <property type="project" value="InterPro"/>
</dbReference>
<comment type="caution">
    <text evidence="5">The sequence shown here is derived from an EMBL/GenBank/DDBJ whole genome shotgun (WGS) entry which is preliminary data.</text>
</comment>
<sequence length="1024" mass="114617">MQPVARRDQHGPCEQSQAPAYSEPWHSTETLLLTPKERPAVLIAEKITFPGEIKANSNCSCWVSFPGKFKAGWDALTTARDEDSVACVFLTTPETGFGVHAQDHQKLGNKCYCYRLYGEEKEWGCWWYKRWLENVRKAVEKGQRLKAVFFPGQVGEGKVSMDKLATSNLWNGVGLGGSQKVELATLDEEGWEYDEVDVMCFLADSFKVGSLVDALHPKSGSWLRAKVLEEVEADVIGEAPVWQLCCAKTGERFVSTHICDTHVAVQELLDHVGKKKLVELLSGCLDNRIANCEVCRLPTGVSALNLRLEISDIASLQMLRDSTLNGTLEESMNAAIKKELNGDSCQLQIDCTRFLELYEDVVLCLTTLTEQQQRIVQDLAKHKAVLLRAPAGAGKTFVTVQRVLETLRKPSATVLFVSPTRALGYHFINWLAMRLSAPGREESLDFIKDVLPRLVMLHEPFDTPYTPIIQEGRIEYSLATNATKFALAVVDEGHNLFGAGCSKVALEDQLDETTEGASMRLAFIELHMNIEELLVLADESQSDAADHTFPEFLYHARLTQVVRSTKRVVQGAASFRWSPCPDERLRAIATDGPPLQSFLFEAAEHKTLAEQYAEQTMRALQQIAQRYAGLGWHRRLALLVPNEQFRAGLWKSLGKRLKDEYPQKNLGLVSFAESLRNLPERLHAFTWAPEKRREQIVLDTVNNADGLEMLMVVCIGLDDKILDDGEGDPQTTFKSCSQLYKAFTRAQFLAMVVQHHVPHGWLEFLATVQFDAGLPPQDDVDGSPQAAEIQRRALLRIQNMVFSNALAGPRTDRDEKQAQKSSLLRASAWLSQELCQCCPWSTSSTPSTSTSRPEPRSGVWDTRSNDIRRVIRPFFQPVQAEDGTVGASVIHDPLKDSLPPTADGSPHRLRDVLASFRDSQRMSRNLAKGDLTEVLLNKENQDEVQRMVKVLAPFFAQYDANGDNAIDFDEFRMVMKDIGPSLSREAQRKIFDAADTDQNGDLNFEEFVACLMSFALEAPPSRQP</sequence>
<feature type="domain" description="Helicase ATP-binding" evidence="4">
    <location>
        <begin position="376"/>
        <end position="528"/>
    </location>
</feature>
<dbReference type="PROSITE" id="PS51192">
    <property type="entry name" value="HELICASE_ATP_BIND_1"/>
    <property type="match status" value="1"/>
</dbReference>